<feature type="transmembrane region" description="Helical" evidence="7">
    <location>
        <begin position="76"/>
        <end position="97"/>
    </location>
</feature>
<keyword evidence="2" id="KW-0677">Repeat</keyword>
<reference evidence="9" key="1">
    <citation type="submission" date="2022-11" db="UniProtKB">
        <authorList>
            <consortium name="WormBaseParasite"/>
        </authorList>
    </citation>
    <scope>IDENTIFICATION</scope>
</reference>
<dbReference type="PANTHER" id="PTHR47143:SF1">
    <property type="entry name" value="ION_TRANS DOMAIN-CONTAINING PROTEIN"/>
    <property type="match status" value="1"/>
</dbReference>
<dbReference type="GO" id="GO:1902495">
    <property type="term" value="C:transmembrane transporter complex"/>
    <property type="evidence" value="ECO:0007669"/>
    <property type="project" value="TreeGrafter"/>
</dbReference>
<evidence type="ECO:0000256" key="1">
    <source>
        <dbReference type="ARBA" id="ARBA00022448"/>
    </source>
</evidence>
<keyword evidence="5" id="KW-0325">Glycoprotein</keyword>
<keyword evidence="7" id="KW-1133">Transmembrane helix</keyword>
<keyword evidence="3" id="KW-0040">ANK repeat</keyword>
<name>A0A915HU38_ROMCU</name>
<keyword evidence="1" id="KW-0813">Transport</keyword>
<keyword evidence="7" id="KW-0472">Membrane</keyword>
<dbReference type="Proteomes" id="UP000887565">
    <property type="component" value="Unplaced"/>
</dbReference>
<evidence type="ECO:0000256" key="7">
    <source>
        <dbReference type="SAM" id="Phobius"/>
    </source>
</evidence>
<evidence type="ECO:0000256" key="5">
    <source>
        <dbReference type="ARBA" id="ARBA00023180"/>
    </source>
</evidence>
<keyword evidence="4" id="KW-0406">Ion transport</keyword>
<evidence type="ECO:0000256" key="3">
    <source>
        <dbReference type="ARBA" id="ARBA00023043"/>
    </source>
</evidence>
<dbReference type="GO" id="GO:0022857">
    <property type="term" value="F:transmembrane transporter activity"/>
    <property type="evidence" value="ECO:0007669"/>
    <property type="project" value="TreeGrafter"/>
</dbReference>
<feature type="transmembrane region" description="Helical" evidence="7">
    <location>
        <begin position="52"/>
        <end position="70"/>
    </location>
</feature>
<keyword evidence="6" id="KW-0407">Ion channel</keyword>
<dbReference type="WBParaSite" id="nRc.2.0.1.t05408-RA">
    <property type="protein sequence ID" value="nRc.2.0.1.t05408-RA"/>
    <property type="gene ID" value="nRc.2.0.1.g05408"/>
</dbReference>
<accession>A0A915HU38</accession>
<organism evidence="8 9">
    <name type="scientific">Romanomermis culicivorax</name>
    <name type="common">Nematode worm</name>
    <dbReference type="NCBI Taxonomy" id="13658"/>
    <lineage>
        <taxon>Eukaryota</taxon>
        <taxon>Metazoa</taxon>
        <taxon>Ecdysozoa</taxon>
        <taxon>Nematoda</taxon>
        <taxon>Enoplea</taxon>
        <taxon>Dorylaimia</taxon>
        <taxon>Mermithida</taxon>
        <taxon>Mermithoidea</taxon>
        <taxon>Mermithidae</taxon>
        <taxon>Romanomermis</taxon>
    </lineage>
</organism>
<feature type="transmembrane region" description="Helical" evidence="7">
    <location>
        <begin position="12"/>
        <end position="32"/>
    </location>
</feature>
<dbReference type="AlphaFoldDB" id="A0A915HU38"/>
<sequence>MEIQGEPPPINLTIYCRITLILLFTFSLICILKEIFQMYCNGRAYFSDLVNYVEWGLYVSAIIFCAPLFSSQPTVQFNWAIGSLALFLTWFNILFFLQ</sequence>
<evidence type="ECO:0000256" key="2">
    <source>
        <dbReference type="ARBA" id="ARBA00022737"/>
    </source>
</evidence>
<evidence type="ECO:0000313" key="8">
    <source>
        <dbReference type="Proteomes" id="UP000887565"/>
    </source>
</evidence>
<dbReference type="InterPro" id="IPR052076">
    <property type="entry name" value="TRP_cation_channel"/>
</dbReference>
<keyword evidence="7" id="KW-0812">Transmembrane</keyword>
<dbReference type="PANTHER" id="PTHR47143">
    <property type="entry name" value="TRANSIENT RECEPTOR POTENTIAL CATION CHANNEL PROTEIN PAINLESS"/>
    <property type="match status" value="1"/>
</dbReference>
<evidence type="ECO:0000313" key="9">
    <source>
        <dbReference type="WBParaSite" id="nRc.2.0.1.t05408-RA"/>
    </source>
</evidence>
<dbReference type="GO" id="GO:0034220">
    <property type="term" value="P:monoatomic ion transmembrane transport"/>
    <property type="evidence" value="ECO:0007669"/>
    <property type="project" value="UniProtKB-KW"/>
</dbReference>
<proteinExistence type="predicted"/>
<evidence type="ECO:0000256" key="6">
    <source>
        <dbReference type="ARBA" id="ARBA00023303"/>
    </source>
</evidence>
<evidence type="ECO:0000256" key="4">
    <source>
        <dbReference type="ARBA" id="ARBA00023065"/>
    </source>
</evidence>
<protein>
    <submittedName>
        <fullName evidence="9">Uncharacterized protein</fullName>
    </submittedName>
</protein>
<keyword evidence="8" id="KW-1185">Reference proteome</keyword>